<evidence type="ECO:0000256" key="2">
    <source>
        <dbReference type="ARBA" id="ARBA00009347"/>
    </source>
</evidence>
<evidence type="ECO:0000256" key="5">
    <source>
        <dbReference type="ARBA" id="ARBA00023002"/>
    </source>
</evidence>
<dbReference type="InterPro" id="IPR006089">
    <property type="entry name" value="Acyl-CoA_DH_CS"/>
</dbReference>
<protein>
    <submittedName>
        <fullName evidence="10">AcyL-CoA dehydrogenase domain-containing protein</fullName>
    </submittedName>
</protein>
<dbReference type="Pfam" id="PF02770">
    <property type="entry name" value="Acyl-CoA_dh_M"/>
    <property type="match status" value="1"/>
</dbReference>
<dbReference type="RefSeq" id="WP_007187249.1">
    <property type="nucleotide sequence ID" value="NZ_AKGD01000004.1"/>
</dbReference>
<dbReference type="AlphaFoldDB" id="I7Z7V0"/>
<keyword evidence="11" id="KW-1185">Reference proteome</keyword>
<evidence type="ECO:0000259" key="9">
    <source>
        <dbReference type="Pfam" id="PF02771"/>
    </source>
</evidence>
<reference evidence="10 11" key="1">
    <citation type="journal article" date="2012" name="J. Bacteriol.">
        <title>Genome Sequence of n-Alkane-Degrading Hydrocarboniphaga effusa Strain AP103T (ATCC BAA-332T).</title>
        <authorList>
            <person name="Chang H.K."/>
            <person name="Zylstra G.J."/>
            <person name="Chae J.C."/>
        </authorList>
    </citation>
    <scope>NUCLEOTIDE SEQUENCE [LARGE SCALE GENOMIC DNA]</scope>
    <source>
        <strain evidence="10 11">AP103</strain>
    </source>
</reference>
<evidence type="ECO:0000313" key="10">
    <source>
        <dbReference type="EMBL" id="EIT67879.1"/>
    </source>
</evidence>
<dbReference type="Pfam" id="PF00441">
    <property type="entry name" value="Acyl-CoA_dh_1"/>
    <property type="match status" value="1"/>
</dbReference>
<dbReference type="Pfam" id="PF02771">
    <property type="entry name" value="Acyl-CoA_dh_N"/>
    <property type="match status" value="1"/>
</dbReference>
<comment type="similarity">
    <text evidence="2 6">Belongs to the acyl-CoA dehydrogenase family.</text>
</comment>
<gene>
    <name evidence="10" type="ORF">WQQ_43140</name>
</gene>
<dbReference type="InterPro" id="IPR037069">
    <property type="entry name" value="AcylCoA_DH/ox_N_sf"/>
</dbReference>
<dbReference type="PROSITE" id="PS00072">
    <property type="entry name" value="ACYL_COA_DH_1"/>
    <property type="match status" value="1"/>
</dbReference>
<evidence type="ECO:0000259" key="8">
    <source>
        <dbReference type="Pfam" id="PF02770"/>
    </source>
</evidence>
<dbReference type="SUPFAM" id="SSF56645">
    <property type="entry name" value="Acyl-CoA dehydrogenase NM domain-like"/>
    <property type="match status" value="1"/>
</dbReference>
<feature type="domain" description="Acyl-CoA oxidase/dehydrogenase middle" evidence="8">
    <location>
        <begin position="126"/>
        <end position="220"/>
    </location>
</feature>
<comment type="caution">
    <text evidence="10">The sequence shown here is derived from an EMBL/GenBank/DDBJ whole genome shotgun (WGS) entry which is preliminary data.</text>
</comment>
<accession>I7Z7V0</accession>
<dbReference type="InterPro" id="IPR009100">
    <property type="entry name" value="AcylCoA_DH/oxidase_NM_dom_sf"/>
</dbReference>
<dbReference type="InterPro" id="IPR009075">
    <property type="entry name" value="AcylCo_DH/oxidase_C"/>
</dbReference>
<keyword evidence="3 6" id="KW-0285">Flavoprotein</keyword>
<dbReference type="EMBL" id="AKGD01000004">
    <property type="protein sequence ID" value="EIT67879.1"/>
    <property type="molecule type" value="Genomic_DNA"/>
</dbReference>
<dbReference type="FunFam" id="1.20.140.10:FF:000001">
    <property type="entry name" value="Acyl-CoA dehydrogenase"/>
    <property type="match status" value="1"/>
</dbReference>
<feature type="domain" description="Acyl-CoA dehydrogenase/oxidase C-terminal" evidence="7">
    <location>
        <begin position="233"/>
        <end position="382"/>
    </location>
</feature>
<comment type="cofactor">
    <cofactor evidence="1 6">
        <name>FAD</name>
        <dbReference type="ChEBI" id="CHEBI:57692"/>
    </cofactor>
</comment>
<keyword evidence="4 6" id="KW-0274">FAD</keyword>
<dbReference type="InterPro" id="IPR036250">
    <property type="entry name" value="AcylCo_DH-like_C"/>
</dbReference>
<feature type="domain" description="Acyl-CoA dehydrogenase/oxidase N-terminal" evidence="9">
    <location>
        <begin position="13"/>
        <end position="122"/>
    </location>
</feature>
<evidence type="ECO:0000313" key="11">
    <source>
        <dbReference type="Proteomes" id="UP000003704"/>
    </source>
</evidence>
<dbReference type="FunFam" id="1.10.540.10:FF:000026">
    <property type="entry name" value="Acyl-CoA dehydrogenase medium chain"/>
    <property type="match status" value="1"/>
</dbReference>
<dbReference type="InterPro" id="IPR006091">
    <property type="entry name" value="Acyl-CoA_Oxase/DH_mid-dom"/>
</dbReference>
<dbReference type="SUPFAM" id="SSF47203">
    <property type="entry name" value="Acyl-CoA dehydrogenase C-terminal domain-like"/>
    <property type="match status" value="1"/>
</dbReference>
<dbReference type="Gene3D" id="1.20.140.10">
    <property type="entry name" value="Butyryl-CoA Dehydrogenase, subunit A, domain 3"/>
    <property type="match status" value="1"/>
</dbReference>
<dbReference type="PANTHER" id="PTHR43884">
    <property type="entry name" value="ACYL-COA DEHYDROGENASE"/>
    <property type="match status" value="1"/>
</dbReference>
<dbReference type="PROSITE" id="PS00073">
    <property type="entry name" value="ACYL_COA_DH_2"/>
    <property type="match status" value="1"/>
</dbReference>
<dbReference type="STRING" id="1172194.WQQ_43140"/>
<dbReference type="InterPro" id="IPR013786">
    <property type="entry name" value="AcylCoA_DH/ox_N"/>
</dbReference>
<keyword evidence="5 6" id="KW-0560">Oxidoreductase</keyword>
<dbReference type="Gene3D" id="1.10.540.10">
    <property type="entry name" value="Acyl-CoA dehydrogenase/oxidase, N-terminal domain"/>
    <property type="match status" value="1"/>
</dbReference>
<proteinExistence type="inferred from homology"/>
<dbReference type="PATRIC" id="fig|1172194.4.peg.4180"/>
<dbReference type="GO" id="GO:0050660">
    <property type="term" value="F:flavin adenine dinucleotide binding"/>
    <property type="evidence" value="ECO:0007669"/>
    <property type="project" value="InterPro"/>
</dbReference>
<name>I7Z7V0_9GAMM</name>
<evidence type="ECO:0000256" key="4">
    <source>
        <dbReference type="ARBA" id="ARBA00022827"/>
    </source>
</evidence>
<dbReference type="GO" id="GO:0003995">
    <property type="term" value="F:acyl-CoA dehydrogenase activity"/>
    <property type="evidence" value="ECO:0007669"/>
    <property type="project" value="InterPro"/>
</dbReference>
<sequence>MSLLDHVSPWMDEDLALFRDNVARFVETEMVPHDEAWRKQNHVGTEIWRKAGAMGLLCTDIPGEYGGAGGDFRHEAVIYEELSRRGISGFGSAVHSICAHYILNHGTEAQKREFIPKLASGESIGAIAMTEPGAGSDLQGIRTRAVRDGDDYIVNGSKIFITNGYLAGLLALVVRTDSGSRGLSILIVETQGLKGFRVGRVLDKMGMKAQDTAELFFEDVRIPAANLLGGTEGRGFAQLMSDLPYERAIVALCGVAAMEGAVAATLAYVRERKAFGKAIAEFQHTKFKLAEATTVTRVARTFVDRCVQDVVDGKLDTATASMAKYWVTDMQQQVIDDCVQLHGGYGYMNEYLVTRMLADARVQRIYGGTNEIMKEVIGRALLG</sequence>
<dbReference type="InterPro" id="IPR046373">
    <property type="entry name" value="Acyl-CoA_Oxase/DH_mid-dom_sf"/>
</dbReference>
<dbReference type="PANTHER" id="PTHR43884:SF12">
    <property type="entry name" value="ISOVALERYL-COA DEHYDROGENASE, MITOCHONDRIAL-RELATED"/>
    <property type="match status" value="1"/>
</dbReference>
<dbReference type="Proteomes" id="UP000003704">
    <property type="component" value="Unassembled WGS sequence"/>
</dbReference>
<dbReference type="FunFam" id="2.40.110.10:FF:000002">
    <property type="entry name" value="Acyl-CoA dehydrogenase fadE12"/>
    <property type="match status" value="1"/>
</dbReference>
<organism evidence="10 11">
    <name type="scientific">Hydrocarboniphaga effusa AP103</name>
    <dbReference type="NCBI Taxonomy" id="1172194"/>
    <lineage>
        <taxon>Bacteria</taxon>
        <taxon>Pseudomonadati</taxon>
        <taxon>Pseudomonadota</taxon>
        <taxon>Gammaproteobacteria</taxon>
        <taxon>Nevskiales</taxon>
        <taxon>Nevskiaceae</taxon>
        <taxon>Hydrocarboniphaga</taxon>
    </lineage>
</organism>
<evidence type="ECO:0000256" key="3">
    <source>
        <dbReference type="ARBA" id="ARBA00022630"/>
    </source>
</evidence>
<evidence type="ECO:0000256" key="1">
    <source>
        <dbReference type="ARBA" id="ARBA00001974"/>
    </source>
</evidence>
<evidence type="ECO:0000259" key="7">
    <source>
        <dbReference type="Pfam" id="PF00441"/>
    </source>
</evidence>
<evidence type="ECO:0000256" key="6">
    <source>
        <dbReference type="RuleBase" id="RU362125"/>
    </source>
</evidence>
<dbReference type="Gene3D" id="2.40.110.10">
    <property type="entry name" value="Butyryl-CoA Dehydrogenase, subunit A, domain 2"/>
    <property type="match status" value="1"/>
</dbReference>